<comment type="cofactor">
    <cofactor evidence="1">
        <name>pantetheine 4'-phosphate</name>
        <dbReference type="ChEBI" id="CHEBI:47942"/>
    </cofactor>
</comment>
<dbReference type="InterPro" id="IPR010071">
    <property type="entry name" value="AA_adenyl_dom"/>
</dbReference>
<dbReference type="InterPro" id="IPR029058">
    <property type="entry name" value="AB_hydrolase_fold"/>
</dbReference>
<dbReference type="GO" id="GO:0043041">
    <property type="term" value="P:amino acid activation for nonribosomal peptide biosynthetic process"/>
    <property type="evidence" value="ECO:0007669"/>
    <property type="project" value="TreeGrafter"/>
</dbReference>
<sequence length="589" mass="62718">MSRTIHERFQAQADRAPDRAAVRSFGLTWTYGELDERANRLAAHLRLLGIGPGIPVAVLMDRSADAVVALLGILKAGGIYLPLHTASPRDRQEWILAQSDAEVLILATAEQKRTAPGSLPAIVVSEVLAAQESVPRDPQPAVDGDSPAYVMYTSGSTGHPKGVVVGHAQIVALACDPSWDPVRHERVPLLAPLAFDVSLYELLVPLLHGGCVVVPAAGDLSITALRRLIADYDITALHLTAGLFRVVAEEAPDCLMGVREVLTGGDVIAPTAVARFLEACPGIVVRTLYGTTETTVFSTQESISGVMPQGSSVPLGRPFAGVELRVLDERLDAAPAGVVGELYLAGAGLAHGYLGRDDLTAERFVADPAGAPGSRMYRTGDLVRRSQGDGVEFVGRANDLVKIFGFRIELAEIESVIAGYPGLADVAVVARESSNGDKRLVAYVVPAGGEPDLGALREMVKRALPEYMMPAAFMVIGRLPLTANGKVDRDALPQPDFTGSVGYIAPRDAQEEAICALFREMLGNPKVGVEDNFFDLGGHSLLGMRLLNRIRAELGADLKISRLFDTPTVAGLAGAVREWNEPVPAHHHH</sequence>
<accession>A0A919VXQ1</accession>
<dbReference type="InterPro" id="IPR009081">
    <property type="entry name" value="PP-bd_ACP"/>
</dbReference>
<dbReference type="FunFam" id="3.40.50.980:FF:000001">
    <property type="entry name" value="Non-ribosomal peptide synthetase"/>
    <property type="match status" value="1"/>
</dbReference>
<proteinExistence type="predicted"/>
<dbReference type="Gene3D" id="3.40.50.12780">
    <property type="entry name" value="N-terminal domain of ligase-like"/>
    <property type="match status" value="1"/>
</dbReference>
<evidence type="ECO:0000259" key="4">
    <source>
        <dbReference type="PROSITE" id="PS50075"/>
    </source>
</evidence>
<dbReference type="SMART" id="SM00823">
    <property type="entry name" value="PKS_PP"/>
    <property type="match status" value="1"/>
</dbReference>
<dbReference type="InterPro" id="IPR036736">
    <property type="entry name" value="ACP-like_sf"/>
</dbReference>
<dbReference type="PROSITE" id="PS00012">
    <property type="entry name" value="PHOSPHOPANTETHEINE"/>
    <property type="match status" value="1"/>
</dbReference>
<keyword evidence="2" id="KW-0596">Phosphopantetheine</keyword>
<dbReference type="EMBL" id="BOQP01000085">
    <property type="protein sequence ID" value="GIM85418.1"/>
    <property type="molecule type" value="Genomic_DNA"/>
</dbReference>
<dbReference type="PANTHER" id="PTHR45527:SF1">
    <property type="entry name" value="FATTY ACID SYNTHASE"/>
    <property type="match status" value="1"/>
</dbReference>
<dbReference type="AlphaFoldDB" id="A0A919VXQ1"/>
<gene>
    <name evidence="5" type="ORF">Aco04nite_96200</name>
</gene>
<dbReference type="CDD" id="cd12117">
    <property type="entry name" value="A_NRPS_Srf_like"/>
    <property type="match status" value="1"/>
</dbReference>
<comment type="caution">
    <text evidence="5">The sequence shown here is derived from an EMBL/GenBank/DDBJ whole genome shotgun (WGS) entry which is preliminary data.</text>
</comment>
<dbReference type="Proteomes" id="UP000680865">
    <property type="component" value="Unassembled WGS sequence"/>
</dbReference>
<dbReference type="Gene3D" id="3.30.300.30">
    <property type="match status" value="1"/>
</dbReference>
<dbReference type="InterPro" id="IPR006162">
    <property type="entry name" value="Ppantetheine_attach_site"/>
</dbReference>
<dbReference type="Gene3D" id="3.40.50.1820">
    <property type="entry name" value="alpha/beta hydrolase"/>
    <property type="match status" value="1"/>
</dbReference>
<dbReference type="GO" id="GO:0072330">
    <property type="term" value="P:monocarboxylic acid biosynthetic process"/>
    <property type="evidence" value="ECO:0007669"/>
    <property type="project" value="UniProtKB-ARBA"/>
</dbReference>
<dbReference type="PROSITE" id="PS50075">
    <property type="entry name" value="CARRIER"/>
    <property type="match status" value="1"/>
</dbReference>
<dbReference type="RefSeq" id="WP_244876842.1">
    <property type="nucleotide sequence ID" value="NZ_BAAATW010000002.1"/>
</dbReference>
<dbReference type="InterPro" id="IPR020806">
    <property type="entry name" value="PKS_PP-bd"/>
</dbReference>
<dbReference type="Pfam" id="PF00550">
    <property type="entry name" value="PP-binding"/>
    <property type="match status" value="1"/>
</dbReference>
<dbReference type="Pfam" id="PF00501">
    <property type="entry name" value="AMP-binding"/>
    <property type="match status" value="1"/>
</dbReference>
<dbReference type="InterPro" id="IPR045851">
    <property type="entry name" value="AMP-bd_C_sf"/>
</dbReference>
<reference evidence="5" key="1">
    <citation type="submission" date="2021-03" db="EMBL/GenBank/DDBJ databases">
        <title>Whole genome shotgun sequence of Actinoplanes consettensis NBRC 14913.</title>
        <authorList>
            <person name="Komaki H."/>
            <person name="Tamura T."/>
        </authorList>
    </citation>
    <scope>NUCLEOTIDE SEQUENCE</scope>
    <source>
        <strain evidence="5">NBRC 14913</strain>
    </source>
</reference>
<dbReference type="FunFam" id="3.30.300.30:FF:000010">
    <property type="entry name" value="Enterobactin synthetase component F"/>
    <property type="match status" value="1"/>
</dbReference>
<dbReference type="FunFam" id="1.10.1200.10:FF:000016">
    <property type="entry name" value="Non-ribosomal peptide synthase"/>
    <property type="match status" value="1"/>
</dbReference>
<dbReference type="SUPFAM" id="SSF56801">
    <property type="entry name" value="Acetyl-CoA synthetase-like"/>
    <property type="match status" value="1"/>
</dbReference>
<dbReference type="SUPFAM" id="SSF47336">
    <property type="entry name" value="ACP-like"/>
    <property type="match status" value="1"/>
</dbReference>
<name>A0A919VXQ1_9ACTN</name>
<evidence type="ECO:0000313" key="5">
    <source>
        <dbReference type="EMBL" id="GIM85418.1"/>
    </source>
</evidence>
<evidence type="ECO:0000313" key="6">
    <source>
        <dbReference type="Proteomes" id="UP000680865"/>
    </source>
</evidence>
<dbReference type="GO" id="GO:0005829">
    <property type="term" value="C:cytosol"/>
    <property type="evidence" value="ECO:0007669"/>
    <property type="project" value="TreeGrafter"/>
</dbReference>
<keyword evidence="3" id="KW-0597">Phosphoprotein</keyword>
<protein>
    <recommendedName>
        <fullName evidence="4">Carrier domain-containing protein</fullName>
    </recommendedName>
</protein>
<dbReference type="Pfam" id="PF13193">
    <property type="entry name" value="AMP-binding_C"/>
    <property type="match status" value="1"/>
</dbReference>
<dbReference type="PROSITE" id="PS00455">
    <property type="entry name" value="AMP_BINDING"/>
    <property type="match status" value="1"/>
</dbReference>
<dbReference type="GO" id="GO:0031177">
    <property type="term" value="F:phosphopantetheine binding"/>
    <property type="evidence" value="ECO:0007669"/>
    <property type="project" value="InterPro"/>
</dbReference>
<evidence type="ECO:0000256" key="2">
    <source>
        <dbReference type="ARBA" id="ARBA00022450"/>
    </source>
</evidence>
<dbReference type="InterPro" id="IPR020845">
    <property type="entry name" value="AMP-binding_CS"/>
</dbReference>
<dbReference type="GO" id="GO:0044550">
    <property type="term" value="P:secondary metabolite biosynthetic process"/>
    <property type="evidence" value="ECO:0007669"/>
    <property type="project" value="TreeGrafter"/>
</dbReference>
<feature type="domain" description="Carrier" evidence="4">
    <location>
        <begin position="505"/>
        <end position="580"/>
    </location>
</feature>
<evidence type="ECO:0000256" key="1">
    <source>
        <dbReference type="ARBA" id="ARBA00001957"/>
    </source>
</evidence>
<evidence type="ECO:0000256" key="3">
    <source>
        <dbReference type="ARBA" id="ARBA00022553"/>
    </source>
</evidence>
<dbReference type="InterPro" id="IPR000873">
    <property type="entry name" value="AMP-dep_synth/lig_dom"/>
</dbReference>
<dbReference type="InterPro" id="IPR042099">
    <property type="entry name" value="ANL_N_sf"/>
</dbReference>
<keyword evidence="6" id="KW-1185">Reference proteome</keyword>
<dbReference type="InterPro" id="IPR025110">
    <property type="entry name" value="AMP-bd_C"/>
</dbReference>
<dbReference type="NCBIfam" id="TIGR01733">
    <property type="entry name" value="AA-adenyl-dom"/>
    <property type="match status" value="1"/>
</dbReference>
<organism evidence="5 6">
    <name type="scientific">Winogradskya consettensis</name>
    <dbReference type="NCBI Taxonomy" id="113560"/>
    <lineage>
        <taxon>Bacteria</taxon>
        <taxon>Bacillati</taxon>
        <taxon>Actinomycetota</taxon>
        <taxon>Actinomycetes</taxon>
        <taxon>Micromonosporales</taxon>
        <taxon>Micromonosporaceae</taxon>
        <taxon>Winogradskya</taxon>
    </lineage>
</organism>
<dbReference type="PANTHER" id="PTHR45527">
    <property type="entry name" value="NONRIBOSOMAL PEPTIDE SYNTHETASE"/>
    <property type="match status" value="1"/>
</dbReference>